<sequence>MSFSTDDRKLRGENGNRFPIDPAAETGALLAEVVAEALKADFGTIPSHVKHLARLTGTNERTVHNWLLARNGPSGTALVVLMRHSDAVTEAVLALANRNEHSAAIRLMKMKNIVRTKALELVECLGPV</sequence>
<evidence type="ECO:0008006" key="3">
    <source>
        <dbReference type="Google" id="ProtNLM"/>
    </source>
</evidence>
<dbReference type="OrthoDB" id="8611097at2"/>
<reference evidence="1 2" key="1">
    <citation type="submission" date="2019-12" db="EMBL/GenBank/DDBJ databases">
        <title>Genomic-based taxomic classification of the family Erythrobacteraceae.</title>
        <authorList>
            <person name="Xu L."/>
        </authorList>
    </citation>
    <scope>NUCLEOTIDE SEQUENCE [LARGE SCALE GENOMIC DNA]</scope>
    <source>
        <strain evidence="1 2">JCM 17468</strain>
    </source>
</reference>
<evidence type="ECO:0000313" key="2">
    <source>
        <dbReference type="Proteomes" id="UP000430272"/>
    </source>
</evidence>
<dbReference type="Proteomes" id="UP000430272">
    <property type="component" value="Unassembled WGS sequence"/>
</dbReference>
<organism evidence="1 2">
    <name type="scientific">Qipengyuania pelagi</name>
    <dbReference type="NCBI Taxonomy" id="994320"/>
    <lineage>
        <taxon>Bacteria</taxon>
        <taxon>Pseudomonadati</taxon>
        <taxon>Pseudomonadota</taxon>
        <taxon>Alphaproteobacteria</taxon>
        <taxon>Sphingomonadales</taxon>
        <taxon>Erythrobacteraceae</taxon>
        <taxon>Qipengyuania</taxon>
    </lineage>
</organism>
<gene>
    <name evidence="1" type="ORF">GRI47_13985</name>
</gene>
<protein>
    <recommendedName>
        <fullName evidence="3">XRE family transcriptional regulator</fullName>
    </recommendedName>
</protein>
<comment type="caution">
    <text evidence="1">The sequence shown here is derived from an EMBL/GenBank/DDBJ whole genome shotgun (WGS) entry which is preliminary data.</text>
</comment>
<keyword evidence="2" id="KW-1185">Reference proteome</keyword>
<evidence type="ECO:0000313" key="1">
    <source>
        <dbReference type="EMBL" id="MXO55110.1"/>
    </source>
</evidence>
<dbReference type="RefSeq" id="WP_160661985.1">
    <property type="nucleotide sequence ID" value="NZ_BAABDV010000004.1"/>
</dbReference>
<dbReference type="AlphaFoldDB" id="A0A844Y8S4"/>
<accession>A0A844Y8S4</accession>
<dbReference type="EMBL" id="WTYD01000004">
    <property type="protein sequence ID" value="MXO55110.1"/>
    <property type="molecule type" value="Genomic_DNA"/>
</dbReference>
<proteinExistence type="predicted"/>
<name>A0A844Y8S4_9SPHN</name>